<accession>A0A9N9PZ50</accession>
<gene>
    <name evidence="1" type="ORF">HYFRA_00002612</name>
</gene>
<dbReference type="Gene3D" id="3.80.10.10">
    <property type="entry name" value="Ribonuclease Inhibitor"/>
    <property type="match status" value="1"/>
</dbReference>
<dbReference type="EMBL" id="CAJVRL010000103">
    <property type="protein sequence ID" value="CAG8961070.1"/>
    <property type="molecule type" value="Genomic_DNA"/>
</dbReference>
<proteinExistence type="predicted"/>
<dbReference type="SUPFAM" id="SSF52047">
    <property type="entry name" value="RNI-like"/>
    <property type="match status" value="1"/>
</dbReference>
<organism evidence="1 2">
    <name type="scientific">Hymenoscyphus fraxineus</name>
    <dbReference type="NCBI Taxonomy" id="746836"/>
    <lineage>
        <taxon>Eukaryota</taxon>
        <taxon>Fungi</taxon>
        <taxon>Dikarya</taxon>
        <taxon>Ascomycota</taxon>
        <taxon>Pezizomycotina</taxon>
        <taxon>Leotiomycetes</taxon>
        <taxon>Helotiales</taxon>
        <taxon>Helotiaceae</taxon>
        <taxon>Hymenoscyphus</taxon>
    </lineage>
</organism>
<name>A0A9N9PZ50_9HELO</name>
<dbReference type="Proteomes" id="UP000696280">
    <property type="component" value="Unassembled WGS sequence"/>
</dbReference>
<dbReference type="InterPro" id="IPR032675">
    <property type="entry name" value="LRR_dom_sf"/>
</dbReference>
<evidence type="ECO:0000313" key="2">
    <source>
        <dbReference type="Proteomes" id="UP000696280"/>
    </source>
</evidence>
<reference evidence="1" key="1">
    <citation type="submission" date="2021-07" db="EMBL/GenBank/DDBJ databases">
        <authorList>
            <person name="Durling M."/>
        </authorList>
    </citation>
    <scope>NUCLEOTIDE SEQUENCE</scope>
</reference>
<protein>
    <submittedName>
        <fullName evidence="1">Uncharacterized protein</fullName>
    </submittedName>
</protein>
<evidence type="ECO:0000313" key="1">
    <source>
        <dbReference type="EMBL" id="CAG8961070.1"/>
    </source>
</evidence>
<dbReference type="AlphaFoldDB" id="A0A9N9PZ50"/>
<comment type="caution">
    <text evidence="1">The sequence shown here is derived from an EMBL/GenBank/DDBJ whole genome shotgun (WGS) entry which is preliminary data.</text>
</comment>
<keyword evidence="2" id="KW-1185">Reference proteome</keyword>
<sequence length="665" mass="75485">MDYEWDQHQAFIIAKINERYRGLAVIQTTDDFAIDELIDIRLSLVEIFKDPQNHPPILAELAWASKQHAKSWDTKQELKAKPEFPYIHTCLHIAAANATNGNSRRCPVARVMSLPFNTAFDMVDNQQGIIVMDITDLSQPRSAFLRPLTDAQHLNFDYMYSYNYSDSEADEDIDENEINTFEEDKDFDYDGLLDVEALRNVWPHCMWFRSLPYAKLTLDCQSMPDSDSEGVHQNSANAIVSAMGSPEPPLKRIALRKIFFELLSSPPQEVVSSIEHARLIFDFWPAIKSMFYKHPEAILKASDFAATRLLTGALECETEISLHPFQLTEKQVRAVLSKHRNLVSLDLSGNTNITADGLRSIVANNPNLHTLSLLYTPQIPMREKVRLIGDTRISHLFDTEMLRLPYGAEKNANEGAVDEGGRNMWHPGGLSPSQHPKLETAPLPSQIVVLFSNSRENRLDQYQFPKGGFDLDMTDHPRNRHDLWCPYGLGGVFLPLLPFFNSLVGFTLECSTENFKSDWGSIYKRIGAKLRDSFWSSGNQIRSLPYIATELPKVSKLPYAENLRHGEWSFFLTIKDQSPKTLQYTFLSAEPESSCGGQAKASVTGLIKEDLKGYLDRTVEVPELRRQVLDNWNERLGETLTVCPTEQIEEFLQTNETYTKAVIGG</sequence>
<dbReference type="OrthoDB" id="3515175at2759"/>